<organism evidence="3 4">
    <name type="scientific">Emiliania huxleyi (strain CCMP1516)</name>
    <dbReference type="NCBI Taxonomy" id="280463"/>
    <lineage>
        <taxon>Eukaryota</taxon>
        <taxon>Haptista</taxon>
        <taxon>Haptophyta</taxon>
        <taxon>Prymnesiophyceae</taxon>
        <taxon>Isochrysidales</taxon>
        <taxon>Noelaerhabdaceae</taxon>
        <taxon>Emiliania</taxon>
    </lineage>
</organism>
<accession>A0A0D3JUE2</accession>
<evidence type="ECO:0000313" key="3">
    <source>
        <dbReference type="EnsemblProtists" id="EOD27127"/>
    </source>
</evidence>
<reference evidence="3" key="2">
    <citation type="submission" date="2024-10" db="UniProtKB">
        <authorList>
            <consortium name="EnsemblProtists"/>
        </authorList>
    </citation>
    <scope>IDENTIFICATION</scope>
</reference>
<feature type="region of interest" description="Disordered" evidence="1">
    <location>
        <begin position="157"/>
        <end position="194"/>
    </location>
</feature>
<dbReference type="EnsemblProtists" id="EOD27127">
    <property type="protein sequence ID" value="EOD27127"/>
    <property type="gene ID" value="EMIHUDRAFT_421304"/>
</dbReference>
<keyword evidence="2" id="KW-0472">Membrane</keyword>
<reference evidence="4" key="1">
    <citation type="journal article" date="2013" name="Nature">
        <title>Pan genome of the phytoplankton Emiliania underpins its global distribution.</title>
        <authorList>
            <person name="Read B.A."/>
            <person name="Kegel J."/>
            <person name="Klute M.J."/>
            <person name="Kuo A."/>
            <person name="Lefebvre S.C."/>
            <person name="Maumus F."/>
            <person name="Mayer C."/>
            <person name="Miller J."/>
            <person name="Monier A."/>
            <person name="Salamov A."/>
            <person name="Young J."/>
            <person name="Aguilar M."/>
            <person name="Claverie J.M."/>
            <person name="Frickenhaus S."/>
            <person name="Gonzalez K."/>
            <person name="Herman E.K."/>
            <person name="Lin Y.C."/>
            <person name="Napier J."/>
            <person name="Ogata H."/>
            <person name="Sarno A.F."/>
            <person name="Shmutz J."/>
            <person name="Schroeder D."/>
            <person name="de Vargas C."/>
            <person name="Verret F."/>
            <person name="von Dassow P."/>
            <person name="Valentin K."/>
            <person name="Van de Peer Y."/>
            <person name="Wheeler G."/>
            <person name="Dacks J.B."/>
            <person name="Delwiche C.F."/>
            <person name="Dyhrman S.T."/>
            <person name="Glockner G."/>
            <person name="John U."/>
            <person name="Richards T."/>
            <person name="Worden A.Z."/>
            <person name="Zhang X."/>
            <person name="Grigoriev I.V."/>
            <person name="Allen A.E."/>
            <person name="Bidle K."/>
            <person name="Borodovsky M."/>
            <person name="Bowler C."/>
            <person name="Brownlee C."/>
            <person name="Cock J.M."/>
            <person name="Elias M."/>
            <person name="Gladyshev V.N."/>
            <person name="Groth M."/>
            <person name="Guda C."/>
            <person name="Hadaegh A."/>
            <person name="Iglesias-Rodriguez M.D."/>
            <person name="Jenkins J."/>
            <person name="Jones B.M."/>
            <person name="Lawson T."/>
            <person name="Leese F."/>
            <person name="Lindquist E."/>
            <person name="Lobanov A."/>
            <person name="Lomsadze A."/>
            <person name="Malik S.B."/>
            <person name="Marsh M.E."/>
            <person name="Mackinder L."/>
            <person name="Mock T."/>
            <person name="Mueller-Roeber B."/>
            <person name="Pagarete A."/>
            <person name="Parker M."/>
            <person name="Probert I."/>
            <person name="Quesneville H."/>
            <person name="Raines C."/>
            <person name="Rensing S.A."/>
            <person name="Riano-Pachon D.M."/>
            <person name="Richier S."/>
            <person name="Rokitta S."/>
            <person name="Shiraiwa Y."/>
            <person name="Soanes D.M."/>
            <person name="van der Giezen M."/>
            <person name="Wahlund T.M."/>
            <person name="Williams B."/>
            <person name="Wilson W."/>
            <person name="Wolfe G."/>
            <person name="Wurch L.L."/>
        </authorList>
    </citation>
    <scope>NUCLEOTIDE SEQUENCE</scope>
</reference>
<evidence type="ECO:0000256" key="1">
    <source>
        <dbReference type="SAM" id="MobiDB-lite"/>
    </source>
</evidence>
<evidence type="ECO:0000256" key="2">
    <source>
        <dbReference type="SAM" id="Phobius"/>
    </source>
</evidence>
<proteinExistence type="predicted"/>
<keyword evidence="2" id="KW-1133">Transmembrane helix</keyword>
<dbReference type="Proteomes" id="UP000013827">
    <property type="component" value="Unassembled WGS sequence"/>
</dbReference>
<name>A0A0D3JUE2_EMIH1</name>
<dbReference type="KEGG" id="ehx:EMIHUDRAFT_421304"/>
<dbReference type="PaxDb" id="2903-EOD27127"/>
<evidence type="ECO:0000313" key="4">
    <source>
        <dbReference type="Proteomes" id="UP000013827"/>
    </source>
</evidence>
<dbReference type="RefSeq" id="XP_005779556.1">
    <property type="nucleotide sequence ID" value="XM_005779499.1"/>
</dbReference>
<dbReference type="AlphaFoldDB" id="A0A0D3JUE2"/>
<feature type="transmembrane region" description="Helical" evidence="2">
    <location>
        <begin position="107"/>
        <end position="127"/>
    </location>
</feature>
<dbReference type="HOGENOM" id="CLU_1404830_0_0_1"/>
<dbReference type="GeneID" id="17272673"/>
<sequence>MLAVLAAASSSLQDTVGGPECSPCRLPYIGEPPVGKRRAAILIEGPCDFCGADGRCCSQDAAGSPGCVGGVDVWQPCGVERFCCSSTPPRPYASGDDAGPLLPRPQVLLLLLAVGIAVLVVAAAAASRARTPLGLTRSVSAFRPYIPYSPRLVEGGLPTTAGRQAPYQPLNEEGERIDEGGMSPDRSPKSEPGR</sequence>
<keyword evidence="4" id="KW-1185">Reference proteome</keyword>
<keyword evidence="2" id="KW-0812">Transmembrane</keyword>
<protein>
    <submittedName>
        <fullName evidence="3">Uncharacterized protein</fullName>
    </submittedName>
</protein>